<dbReference type="Gene3D" id="2.30.30.40">
    <property type="entry name" value="SH3 Domains"/>
    <property type="match status" value="1"/>
</dbReference>
<feature type="domain" description="SH3" evidence="5">
    <location>
        <begin position="309"/>
        <end position="368"/>
    </location>
</feature>
<name>A0AAN9MQU5_CANGL</name>
<keyword evidence="7" id="KW-1185">Reference proteome</keyword>
<dbReference type="Pfam" id="PF00018">
    <property type="entry name" value="SH3_1"/>
    <property type="match status" value="1"/>
</dbReference>
<evidence type="ECO:0000256" key="3">
    <source>
        <dbReference type="SAM" id="Coils"/>
    </source>
</evidence>
<evidence type="ECO:0000313" key="7">
    <source>
        <dbReference type="Proteomes" id="UP001367508"/>
    </source>
</evidence>
<reference evidence="6 7" key="1">
    <citation type="submission" date="2024-01" db="EMBL/GenBank/DDBJ databases">
        <title>The genomes of 5 underutilized Papilionoideae crops provide insights into root nodulation and disease resistanc.</title>
        <authorList>
            <person name="Jiang F."/>
        </authorList>
    </citation>
    <scope>NUCLEOTIDE SEQUENCE [LARGE SCALE GENOMIC DNA]</scope>
    <source>
        <strain evidence="6">LVBAO_FW01</strain>
        <tissue evidence="6">Leaves</tissue>
    </source>
</reference>
<evidence type="ECO:0000313" key="6">
    <source>
        <dbReference type="EMBL" id="KAK7359159.1"/>
    </source>
</evidence>
<feature type="chain" id="PRO_5042914069" description="SH3 domain-containing protein" evidence="4">
    <location>
        <begin position="20"/>
        <end position="379"/>
    </location>
</feature>
<evidence type="ECO:0000256" key="4">
    <source>
        <dbReference type="SAM" id="SignalP"/>
    </source>
</evidence>
<dbReference type="InterPro" id="IPR027267">
    <property type="entry name" value="AH/BAR_dom_sf"/>
</dbReference>
<proteinExistence type="predicted"/>
<protein>
    <recommendedName>
        <fullName evidence="5">SH3 domain-containing protein</fullName>
    </recommendedName>
</protein>
<dbReference type="AlphaFoldDB" id="A0AAN9MQU5"/>
<dbReference type="PANTHER" id="PTHR14167:SF77">
    <property type="entry name" value="SH3 DOMAIN-CONTAINING PROTEIN 3"/>
    <property type="match status" value="1"/>
</dbReference>
<accession>A0AAN9MQU5</accession>
<dbReference type="SMART" id="SM00326">
    <property type="entry name" value="SH3"/>
    <property type="match status" value="1"/>
</dbReference>
<dbReference type="Proteomes" id="UP001367508">
    <property type="component" value="Unassembled WGS sequence"/>
</dbReference>
<gene>
    <name evidence="6" type="ORF">VNO77_01106</name>
</gene>
<keyword evidence="1 2" id="KW-0728">SH3 domain</keyword>
<dbReference type="PANTHER" id="PTHR14167">
    <property type="entry name" value="SH3 DOMAIN-CONTAINING"/>
    <property type="match status" value="1"/>
</dbReference>
<dbReference type="PROSITE" id="PS50002">
    <property type="entry name" value="SH3"/>
    <property type="match status" value="1"/>
</dbReference>
<dbReference type="InterPro" id="IPR036028">
    <property type="entry name" value="SH3-like_dom_sf"/>
</dbReference>
<dbReference type="SUPFAM" id="SSF50044">
    <property type="entry name" value="SH3-domain"/>
    <property type="match status" value="1"/>
</dbReference>
<comment type="caution">
    <text evidence="6">The sequence shown here is derived from an EMBL/GenBank/DDBJ whole genome shotgun (WGS) entry which is preliminary data.</text>
</comment>
<dbReference type="InterPro" id="IPR050384">
    <property type="entry name" value="Endophilin_SH3RF"/>
</dbReference>
<dbReference type="EMBL" id="JAYMYQ010000001">
    <property type="protein sequence ID" value="KAK7359159.1"/>
    <property type="molecule type" value="Genomic_DNA"/>
</dbReference>
<feature type="signal peptide" evidence="4">
    <location>
        <begin position="1"/>
        <end position="19"/>
    </location>
</feature>
<dbReference type="SUPFAM" id="SSF103657">
    <property type="entry name" value="BAR/IMD domain-like"/>
    <property type="match status" value="1"/>
</dbReference>
<dbReference type="PRINTS" id="PR00499">
    <property type="entry name" value="P67PHOX"/>
</dbReference>
<evidence type="ECO:0000259" key="5">
    <source>
        <dbReference type="PROSITE" id="PS50002"/>
    </source>
</evidence>
<evidence type="ECO:0000256" key="1">
    <source>
        <dbReference type="ARBA" id="ARBA00022443"/>
    </source>
</evidence>
<keyword evidence="4" id="KW-0732">Signal</keyword>
<organism evidence="6 7">
    <name type="scientific">Canavalia gladiata</name>
    <name type="common">Sword bean</name>
    <name type="synonym">Dolichos gladiatus</name>
    <dbReference type="NCBI Taxonomy" id="3824"/>
    <lineage>
        <taxon>Eukaryota</taxon>
        <taxon>Viridiplantae</taxon>
        <taxon>Streptophyta</taxon>
        <taxon>Embryophyta</taxon>
        <taxon>Tracheophyta</taxon>
        <taxon>Spermatophyta</taxon>
        <taxon>Magnoliopsida</taxon>
        <taxon>eudicotyledons</taxon>
        <taxon>Gunneridae</taxon>
        <taxon>Pentapetalae</taxon>
        <taxon>rosids</taxon>
        <taxon>fabids</taxon>
        <taxon>Fabales</taxon>
        <taxon>Fabaceae</taxon>
        <taxon>Papilionoideae</taxon>
        <taxon>50 kb inversion clade</taxon>
        <taxon>NPAAA clade</taxon>
        <taxon>indigoferoid/millettioid clade</taxon>
        <taxon>Phaseoleae</taxon>
        <taxon>Canavalia</taxon>
    </lineage>
</organism>
<sequence length="379" mass="42609">MNNIGSDFVLSFLCPLLVSELIKKYKTEAHAMDALRKQASKFREQVAKQQQAVIKQFSSSGYESSDVVVIDEVEMQRHQQLEKLYRATRAGKDFQKEIVKAAETFTAIGYKHIETGTKLSEDCCKYGAENNSDNILAKAASVYGDARKHVEKEHEELNQLLSSQVLDPLRQMINGAPLEDARHLAQRYSRMRQEAEAHREEIYRRQARVRESPTAEQVAKLHAAEARMQELKANMAVLGKEAAAALAAVEAQQQRLTFQRLVSMVEGEKTFHLRVAAILGEIEAEIVSDRQKKESAPPTVMSENGSEKTMYFLAEAMHPFSAESEKELSFSKGDFVVVRKMSPTGWSEGECNGKAGWFPSAYVEKRQRIPSSNLAGEVY</sequence>
<dbReference type="InterPro" id="IPR001452">
    <property type="entry name" value="SH3_domain"/>
</dbReference>
<evidence type="ECO:0000256" key="2">
    <source>
        <dbReference type="PROSITE-ProRule" id="PRU00192"/>
    </source>
</evidence>
<keyword evidence="3" id="KW-0175">Coiled coil</keyword>
<feature type="coiled-coil region" evidence="3">
    <location>
        <begin position="178"/>
        <end position="248"/>
    </location>
</feature>
<dbReference type="Gene3D" id="1.20.1270.60">
    <property type="entry name" value="Arfaptin homology (AH) domain/BAR domain"/>
    <property type="match status" value="1"/>
</dbReference>